<gene>
    <name evidence="1" type="ORF">ACRB68_18220</name>
</gene>
<accession>A0A7K0BRX6</accession>
<dbReference type="Proteomes" id="UP000487268">
    <property type="component" value="Unassembled WGS sequence"/>
</dbReference>
<evidence type="ECO:0000313" key="2">
    <source>
        <dbReference type="Proteomes" id="UP000487268"/>
    </source>
</evidence>
<dbReference type="AlphaFoldDB" id="A0A7K0BRX6"/>
<reference evidence="1 2" key="1">
    <citation type="submission" date="2019-10" db="EMBL/GenBank/DDBJ databases">
        <title>Actinomadura rubteroloni sp. nov. and Actinomadura macrotermitis sp. nov., isolated from the gut of fungus growing-termite Macrotermes natalensis.</title>
        <authorList>
            <person name="Benndorf R."/>
            <person name="Martin K."/>
            <person name="Kuefner M."/>
            <person name="De Beer W."/>
            <person name="Kaster A.-K."/>
            <person name="Vollmers J."/>
            <person name="Poulsen M."/>
            <person name="Beemelmanns C."/>
        </authorList>
    </citation>
    <scope>NUCLEOTIDE SEQUENCE [LARGE SCALE GENOMIC DNA]</scope>
    <source>
        <strain evidence="1 2">RB68</strain>
    </source>
</reference>
<keyword evidence="2" id="KW-1185">Reference proteome</keyword>
<dbReference type="SUPFAM" id="SSF56091">
    <property type="entry name" value="DNA ligase/mRNA capping enzyme, catalytic domain"/>
    <property type="match status" value="1"/>
</dbReference>
<organism evidence="1 2">
    <name type="scientific">Actinomadura macrotermitis</name>
    <dbReference type="NCBI Taxonomy" id="2585200"/>
    <lineage>
        <taxon>Bacteria</taxon>
        <taxon>Bacillati</taxon>
        <taxon>Actinomycetota</taxon>
        <taxon>Actinomycetes</taxon>
        <taxon>Streptosporangiales</taxon>
        <taxon>Thermomonosporaceae</taxon>
        <taxon>Actinomadura</taxon>
    </lineage>
</organism>
<proteinExistence type="predicted"/>
<protein>
    <recommendedName>
        <fullName evidence="3">RNA ligase domain-containing protein</fullName>
    </recommendedName>
</protein>
<dbReference type="EMBL" id="WEGH01000001">
    <property type="protein sequence ID" value="MQY03776.1"/>
    <property type="molecule type" value="Genomic_DNA"/>
</dbReference>
<evidence type="ECO:0008006" key="3">
    <source>
        <dbReference type="Google" id="ProtNLM"/>
    </source>
</evidence>
<dbReference type="OrthoDB" id="1060685at2"/>
<dbReference type="RefSeq" id="WP_153531663.1">
    <property type="nucleotide sequence ID" value="NZ_WEGH01000001.1"/>
</dbReference>
<evidence type="ECO:0000313" key="1">
    <source>
        <dbReference type="EMBL" id="MQY03776.1"/>
    </source>
</evidence>
<comment type="caution">
    <text evidence="1">The sequence shown here is derived from an EMBL/GenBank/DDBJ whole genome shotgun (WGS) entry which is preliminary data.</text>
</comment>
<sequence length="53" mass="5718">MWYPKIPQRFGDGPLPGGSWVAEEKVHGAHFALVSDGRTTRAAGRTARRPGTA</sequence>
<name>A0A7K0BRX6_9ACTN</name>